<evidence type="ECO:0000259" key="3">
    <source>
        <dbReference type="PROSITE" id="PS50240"/>
    </source>
</evidence>
<dbReference type="SUPFAM" id="SSF50494">
    <property type="entry name" value="Trypsin-like serine proteases"/>
    <property type="match status" value="1"/>
</dbReference>
<dbReference type="Proteomes" id="UP000838756">
    <property type="component" value="Unassembled WGS sequence"/>
</dbReference>
<name>A0A8S4QUK4_9NEOP</name>
<evidence type="ECO:0000256" key="2">
    <source>
        <dbReference type="ARBA" id="ARBA00024195"/>
    </source>
</evidence>
<feature type="domain" description="Peptidase S1" evidence="3">
    <location>
        <begin position="1"/>
        <end position="143"/>
    </location>
</feature>
<gene>
    <name evidence="4" type="primary">jg1315</name>
    <name evidence="4" type="ORF">PAEG_LOCUS6174</name>
</gene>
<dbReference type="InterPro" id="IPR009003">
    <property type="entry name" value="Peptidase_S1_PA"/>
</dbReference>
<keyword evidence="1" id="KW-1015">Disulfide bond</keyword>
<dbReference type="AlphaFoldDB" id="A0A8S4QUK4"/>
<evidence type="ECO:0000313" key="5">
    <source>
        <dbReference type="Proteomes" id="UP000838756"/>
    </source>
</evidence>
<protein>
    <submittedName>
        <fullName evidence="4">Jg1315 protein</fullName>
    </submittedName>
</protein>
<sequence length="194" mass="21828">MVTAARIVPDNEPDGELMYLYAGGGSLIHREVVLTAAHIVTGNHATVIRAGEWDTQTTEEPLPHQEREVKKIVTHKKFNADNLHYDIALLFLSEPLDLAPNVGLVCLPPPRQRATAGTSCIVAGWGKDKFGKEGYIRALLRKVLEWRPRNGKRSVGRLPTSWTDDIRRVAGSRWRQAAQDRVLWDSLQKTYVQQ</sequence>
<proteinExistence type="inferred from homology"/>
<comment type="similarity">
    <text evidence="2">Belongs to the peptidase S1 family. CLIP subfamily.</text>
</comment>
<keyword evidence="5" id="KW-1185">Reference proteome</keyword>
<comment type="caution">
    <text evidence="4">The sequence shown here is derived from an EMBL/GenBank/DDBJ whole genome shotgun (WGS) entry which is preliminary data.</text>
</comment>
<dbReference type="OrthoDB" id="8234789at2759"/>
<dbReference type="PRINTS" id="PR00722">
    <property type="entry name" value="CHYMOTRYPSIN"/>
</dbReference>
<dbReference type="Pfam" id="PF00089">
    <property type="entry name" value="Trypsin"/>
    <property type="match status" value="1"/>
</dbReference>
<reference evidence="4" key="1">
    <citation type="submission" date="2022-03" db="EMBL/GenBank/DDBJ databases">
        <authorList>
            <person name="Lindestad O."/>
        </authorList>
    </citation>
    <scope>NUCLEOTIDE SEQUENCE</scope>
</reference>
<dbReference type="InterPro" id="IPR043504">
    <property type="entry name" value="Peptidase_S1_PA_chymotrypsin"/>
</dbReference>
<accession>A0A8S4QUK4</accession>
<dbReference type="GO" id="GO:0004252">
    <property type="term" value="F:serine-type endopeptidase activity"/>
    <property type="evidence" value="ECO:0007669"/>
    <property type="project" value="InterPro"/>
</dbReference>
<evidence type="ECO:0000256" key="1">
    <source>
        <dbReference type="ARBA" id="ARBA00023157"/>
    </source>
</evidence>
<dbReference type="SMART" id="SM00020">
    <property type="entry name" value="Tryp_SPc"/>
    <property type="match status" value="1"/>
</dbReference>
<dbReference type="PANTHER" id="PTHR24256">
    <property type="entry name" value="TRYPTASE-RELATED"/>
    <property type="match status" value="1"/>
</dbReference>
<dbReference type="InterPro" id="IPR051487">
    <property type="entry name" value="Ser/Thr_Proteases_Immune/Dev"/>
</dbReference>
<evidence type="ECO:0000313" key="4">
    <source>
        <dbReference type="EMBL" id="CAH2218337.1"/>
    </source>
</evidence>
<dbReference type="PROSITE" id="PS50240">
    <property type="entry name" value="TRYPSIN_DOM"/>
    <property type="match status" value="1"/>
</dbReference>
<organism evidence="4 5">
    <name type="scientific">Pararge aegeria aegeria</name>
    <dbReference type="NCBI Taxonomy" id="348720"/>
    <lineage>
        <taxon>Eukaryota</taxon>
        <taxon>Metazoa</taxon>
        <taxon>Ecdysozoa</taxon>
        <taxon>Arthropoda</taxon>
        <taxon>Hexapoda</taxon>
        <taxon>Insecta</taxon>
        <taxon>Pterygota</taxon>
        <taxon>Neoptera</taxon>
        <taxon>Endopterygota</taxon>
        <taxon>Lepidoptera</taxon>
        <taxon>Glossata</taxon>
        <taxon>Ditrysia</taxon>
        <taxon>Papilionoidea</taxon>
        <taxon>Nymphalidae</taxon>
        <taxon>Satyrinae</taxon>
        <taxon>Satyrini</taxon>
        <taxon>Parargina</taxon>
        <taxon>Pararge</taxon>
    </lineage>
</organism>
<dbReference type="InterPro" id="IPR001314">
    <property type="entry name" value="Peptidase_S1A"/>
</dbReference>
<dbReference type="InterPro" id="IPR001254">
    <property type="entry name" value="Trypsin_dom"/>
</dbReference>
<dbReference type="GO" id="GO:0006508">
    <property type="term" value="P:proteolysis"/>
    <property type="evidence" value="ECO:0007669"/>
    <property type="project" value="InterPro"/>
</dbReference>
<dbReference type="EMBL" id="CAKXAJ010019426">
    <property type="protein sequence ID" value="CAH2218337.1"/>
    <property type="molecule type" value="Genomic_DNA"/>
</dbReference>
<dbReference type="Gene3D" id="2.40.10.10">
    <property type="entry name" value="Trypsin-like serine proteases"/>
    <property type="match status" value="1"/>
</dbReference>